<dbReference type="AlphaFoldDB" id="A0A543IHT4"/>
<organism evidence="2 3">
    <name type="scientific">Actinomadura hallensis</name>
    <dbReference type="NCBI Taxonomy" id="337895"/>
    <lineage>
        <taxon>Bacteria</taxon>
        <taxon>Bacillati</taxon>
        <taxon>Actinomycetota</taxon>
        <taxon>Actinomycetes</taxon>
        <taxon>Streptosporangiales</taxon>
        <taxon>Thermomonosporaceae</taxon>
        <taxon>Actinomadura</taxon>
    </lineage>
</organism>
<comment type="caution">
    <text evidence="2">The sequence shown here is derived from an EMBL/GenBank/DDBJ whole genome shotgun (WGS) entry which is preliminary data.</text>
</comment>
<feature type="region of interest" description="Disordered" evidence="1">
    <location>
        <begin position="1"/>
        <end position="246"/>
    </location>
</feature>
<dbReference type="EMBL" id="VFPO01000001">
    <property type="protein sequence ID" value="TQM70143.1"/>
    <property type="molecule type" value="Genomic_DNA"/>
</dbReference>
<proteinExistence type="predicted"/>
<evidence type="ECO:0000256" key="1">
    <source>
        <dbReference type="SAM" id="MobiDB-lite"/>
    </source>
</evidence>
<sequence>MRIGTKKSVQTLYRGHSTLQSCTRGGAVRVQPGPRGGPPPPRAGCGRDPPWSRAGRATGSAARDLVMTDPSLKCALTGMPGRPAVPSVGDVHDRGRHTQRQEVPRMNRSPRQGSAQGPPTPPARPRQGTAEGTGPAVPDAGAVPRAPVHANAIRPPGPARTAHPSPGSPHEGAGPVASDLTRPNLGGAVREGTVSGSGGTAAAGRRAREGTPSAARGRGPLPGAGPVSASRAGAGPPARDRRAAPR</sequence>
<reference evidence="2 3" key="1">
    <citation type="submission" date="2019-06" db="EMBL/GenBank/DDBJ databases">
        <title>Sequencing the genomes of 1000 actinobacteria strains.</title>
        <authorList>
            <person name="Klenk H.-P."/>
        </authorList>
    </citation>
    <scope>NUCLEOTIDE SEQUENCE [LARGE SCALE GENOMIC DNA]</scope>
    <source>
        <strain evidence="2 3">DSM 45043</strain>
    </source>
</reference>
<feature type="compositionally biased region" description="Polar residues" evidence="1">
    <location>
        <begin position="7"/>
        <end position="23"/>
    </location>
</feature>
<feature type="compositionally biased region" description="Low complexity" evidence="1">
    <location>
        <begin position="24"/>
        <end position="33"/>
    </location>
</feature>
<keyword evidence="3" id="KW-1185">Reference proteome</keyword>
<protein>
    <submittedName>
        <fullName evidence="2">Uncharacterized protein</fullName>
    </submittedName>
</protein>
<evidence type="ECO:0000313" key="2">
    <source>
        <dbReference type="EMBL" id="TQM70143.1"/>
    </source>
</evidence>
<gene>
    <name evidence="2" type="ORF">FHX41_3862</name>
</gene>
<dbReference type="Proteomes" id="UP000316706">
    <property type="component" value="Unassembled WGS sequence"/>
</dbReference>
<feature type="compositionally biased region" description="Low complexity" evidence="1">
    <location>
        <begin position="43"/>
        <end position="63"/>
    </location>
</feature>
<evidence type="ECO:0000313" key="3">
    <source>
        <dbReference type="Proteomes" id="UP000316706"/>
    </source>
</evidence>
<name>A0A543IHT4_9ACTN</name>
<feature type="compositionally biased region" description="Low complexity" evidence="1">
    <location>
        <begin position="202"/>
        <end position="237"/>
    </location>
</feature>
<accession>A0A543IHT4</accession>